<dbReference type="AlphaFoldDB" id="A0A6J5ED80"/>
<evidence type="ECO:0000313" key="2">
    <source>
        <dbReference type="Proteomes" id="UP000494363"/>
    </source>
</evidence>
<dbReference type="Proteomes" id="UP000494363">
    <property type="component" value="Unassembled WGS sequence"/>
</dbReference>
<evidence type="ECO:0000313" key="1">
    <source>
        <dbReference type="EMBL" id="CAB3763172.1"/>
    </source>
</evidence>
<organism evidence="1 2">
    <name type="scientific">Paraburkholderia humisilvae</name>
    <dbReference type="NCBI Taxonomy" id="627669"/>
    <lineage>
        <taxon>Bacteria</taxon>
        <taxon>Pseudomonadati</taxon>
        <taxon>Pseudomonadota</taxon>
        <taxon>Betaproteobacteria</taxon>
        <taxon>Burkholderiales</taxon>
        <taxon>Burkholderiaceae</taxon>
        <taxon>Paraburkholderia</taxon>
    </lineage>
</organism>
<proteinExistence type="predicted"/>
<protein>
    <submittedName>
        <fullName evidence="1">Uncharacterized protein</fullName>
    </submittedName>
</protein>
<keyword evidence="2" id="KW-1185">Reference proteome</keyword>
<gene>
    <name evidence="1" type="ORF">LMG29542_04519</name>
</gene>
<dbReference type="EMBL" id="CADIKH010000021">
    <property type="protein sequence ID" value="CAB3763172.1"/>
    <property type="molecule type" value="Genomic_DNA"/>
</dbReference>
<sequence length="55" mass="6710">MVFAYFLEKLDKWVKQWHERSCVEHVSRASDLAEVKRRTRAIERHGYDICSSRER</sequence>
<reference evidence="1 2" key="1">
    <citation type="submission" date="2020-04" db="EMBL/GenBank/DDBJ databases">
        <authorList>
            <person name="De Canck E."/>
        </authorList>
    </citation>
    <scope>NUCLEOTIDE SEQUENCE [LARGE SCALE GENOMIC DNA]</scope>
    <source>
        <strain evidence="1 2">LMG 29542</strain>
    </source>
</reference>
<accession>A0A6J5ED80</accession>
<name>A0A6J5ED80_9BURK</name>